<feature type="transmembrane region" description="Helical" evidence="13">
    <location>
        <begin position="282"/>
        <end position="302"/>
    </location>
</feature>
<keyword evidence="11 12" id="KW-0407">Ion channel</keyword>
<dbReference type="GeneTree" id="ENSGT00940000164048"/>
<feature type="transmembrane region" description="Helical" evidence="13">
    <location>
        <begin position="332"/>
        <end position="353"/>
    </location>
</feature>
<feature type="transmembrane region" description="Helical" evidence="13">
    <location>
        <begin position="175"/>
        <end position="195"/>
    </location>
</feature>
<reference evidence="15" key="3">
    <citation type="submission" date="2025-09" db="UniProtKB">
        <authorList>
            <consortium name="Ensembl"/>
        </authorList>
    </citation>
    <scope>IDENTIFICATION</scope>
</reference>
<dbReference type="InParanoid" id="H0ZS13"/>
<feature type="transmembrane region" description="Helical" evidence="13">
    <location>
        <begin position="365"/>
        <end position="383"/>
    </location>
</feature>
<evidence type="ECO:0000256" key="12">
    <source>
        <dbReference type="RuleBase" id="RU003857"/>
    </source>
</evidence>
<dbReference type="PRINTS" id="PR01095">
    <property type="entry name" value="TASKCHANNEL"/>
</dbReference>
<keyword evidence="3 12" id="KW-0813">Transport</keyword>
<comment type="subcellular location">
    <subcellularLocation>
        <location evidence="1">Membrane</location>
        <topology evidence="1">Multi-pass membrane protein</topology>
    </subcellularLocation>
</comment>
<dbReference type="Pfam" id="PF07885">
    <property type="entry name" value="Ion_trans_2"/>
    <property type="match status" value="2"/>
</dbReference>
<evidence type="ECO:0000256" key="6">
    <source>
        <dbReference type="ARBA" id="ARBA00022826"/>
    </source>
</evidence>
<keyword evidence="4" id="KW-0633">Potassium transport</keyword>
<evidence type="ECO:0000256" key="7">
    <source>
        <dbReference type="ARBA" id="ARBA00022958"/>
    </source>
</evidence>
<organism evidence="15 16">
    <name type="scientific">Taeniopygia guttata</name>
    <name type="common">Zebra finch</name>
    <name type="synonym">Poephila guttata</name>
    <dbReference type="NCBI Taxonomy" id="59729"/>
    <lineage>
        <taxon>Eukaryota</taxon>
        <taxon>Metazoa</taxon>
        <taxon>Chordata</taxon>
        <taxon>Craniata</taxon>
        <taxon>Vertebrata</taxon>
        <taxon>Euteleostomi</taxon>
        <taxon>Archelosauria</taxon>
        <taxon>Archosauria</taxon>
        <taxon>Dinosauria</taxon>
        <taxon>Saurischia</taxon>
        <taxon>Theropoda</taxon>
        <taxon>Coelurosauria</taxon>
        <taxon>Aves</taxon>
        <taxon>Neognathae</taxon>
        <taxon>Neoaves</taxon>
        <taxon>Telluraves</taxon>
        <taxon>Australaves</taxon>
        <taxon>Passeriformes</taxon>
        <taxon>Passeroidea</taxon>
        <taxon>Estrildidae</taxon>
        <taxon>Estrildinae</taxon>
        <taxon>Taeniopygia</taxon>
    </lineage>
</organism>
<evidence type="ECO:0000256" key="5">
    <source>
        <dbReference type="ARBA" id="ARBA00022692"/>
    </source>
</evidence>
<dbReference type="PANTHER" id="PTHR11003:SF350">
    <property type="entry name" value="POTASSIUM CHANNEL DOMAIN-CONTAINING PROTEIN"/>
    <property type="match status" value="1"/>
</dbReference>
<dbReference type="Gene3D" id="1.10.287.70">
    <property type="match status" value="1"/>
</dbReference>
<feature type="domain" description="Potassium channel" evidence="14">
    <location>
        <begin position="335"/>
        <end position="422"/>
    </location>
</feature>
<dbReference type="InterPro" id="IPR013099">
    <property type="entry name" value="K_chnl_dom"/>
</dbReference>
<evidence type="ECO:0000256" key="8">
    <source>
        <dbReference type="ARBA" id="ARBA00022989"/>
    </source>
</evidence>
<evidence type="ECO:0000256" key="2">
    <source>
        <dbReference type="ARBA" id="ARBA00006666"/>
    </source>
</evidence>
<evidence type="ECO:0000256" key="10">
    <source>
        <dbReference type="ARBA" id="ARBA00023136"/>
    </source>
</evidence>
<keyword evidence="10 13" id="KW-0472">Membrane</keyword>
<evidence type="ECO:0000256" key="1">
    <source>
        <dbReference type="ARBA" id="ARBA00004141"/>
    </source>
</evidence>
<dbReference type="STRING" id="59729.ENSTGUP00000013407"/>
<reference evidence="15 16" key="1">
    <citation type="journal article" date="2010" name="Nature">
        <title>The genome of a songbird.</title>
        <authorList>
            <person name="Warren W.C."/>
            <person name="Clayton D.F."/>
            <person name="Ellegren H."/>
            <person name="Arnold A.P."/>
            <person name="Hillier L.W."/>
            <person name="Kunstner A."/>
            <person name="Searle S."/>
            <person name="White S."/>
            <person name="Vilella A.J."/>
            <person name="Fairley S."/>
            <person name="Heger A."/>
            <person name="Kong L."/>
            <person name="Ponting C.P."/>
            <person name="Jarvis E.D."/>
            <person name="Mello C.V."/>
            <person name="Minx P."/>
            <person name="Lovell P."/>
            <person name="Velho T.A."/>
            <person name="Ferris M."/>
            <person name="Balakrishnan C.N."/>
            <person name="Sinha S."/>
            <person name="Blatti C."/>
            <person name="London S.E."/>
            <person name="Li Y."/>
            <person name="Lin Y.C."/>
            <person name="George J."/>
            <person name="Sweedler J."/>
            <person name="Southey B."/>
            <person name="Gunaratne P."/>
            <person name="Watson M."/>
            <person name="Nam K."/>
            <person name="Backstrom N."/>
            <person name="Smeds L."/>
            <person name="Nabholz B."/>
            <person name="Itoh Y."/>
            <person name="Whitney O."/>
            <person name="Pfenning A.R."/>
            <person name="Howard J."/>
            <person name="Volker M."/>
            <person name="Skinner B.M."/>
            <person name="Griffin D.K."/>
            <person name="Ye L."/>
            <person name="McLaren W.M."/>
            <person name="Flicek P."/>
            <person name="Quesada V."/>
            <person name="Velasco G."/>
            <person name="Lopez-Otin C."/>
            <person name="Puente X.S."/>
            <person name="Olender T."/>
            <person name="Lancet D."/>
            <person name="Smit A.F."/>
            <person name="Hubley R."/>
            <person name="Konkel M.K."/>
            <person name="Walker J.A."/>
            <person name="Batzer M.A."/>
            <person name="Gu W."/>
            <person name="Pollock D.D."/>
            <person name="Chen L."/>
            <person name="Cheng Z."/>
            <person name="Eichler E.E."/>
            <person name="Stapley J."/>
            <person name="Slate J."/>
            <person name="Ekblom R."/>
            <person name="Birkhead T."/>
            <person name="Burke T."/>
            <person name="Burt D."/>
            <person name="Scharff C."/>
            <person name="Adam I."/>
            <person name="Richard H."/>
            <person name="Sultan M."/>
            <person name="Soldatov A."/>
            <person name="Lehrach H."/>
            <person name="Edwards S.V."/>
            <person name="Yang S.P."/>
            <person name="Li X."/>
            <person name="Graves T."/>
            <person name="Fulton L."/>
            <person name="Nelson J."/>
            <person name="Chinwalla A."/>
            <person name="Hou S."/>
            <person name="Mardis E.R."/>
            <person name="Wilson R.K."/>
        </authorList>
    </citation>
    <scope>NUCLEOTIDE SEQUENCE [LARGE SCALE GENOMIC DNA]</scope>
</reference>
<evidence type="ECO:0000256" key="9">
    <source>
        <dbReference type="ARBA" id="ARBA00023065"/>
    </source>
</evidence>
<evidence type="ECO:0000256" key="3">
    <source>
        <dbReference type="ARBA" id="ARBA00022448"/>
    </source>
</evidence>
<name>H0ZS13_TAEGU</name>
<dbReference type="InterPro" id="IPR003280">
    <property type="entry name" value="2pore_dom_K_chnl"/>
</dbReference>
<evidence type="ECO:0000259" key="14">
    <source>
        <dbReference type="Pfam" id="PF07885"/>
    </source>
</evidence>
<keyword evidence="7" id="KW-0630">Potassium</keyword>
<protein>
    <recommendedName>
        <fullName evidence="14">Potassium channel domain-containing protein</fullName>
    </recommendedName>
</protein>
<accession>H0ZS13</accession>
<keyword evidence="9 12" id="KW-0406">Ion transport</keyword>
<evidence type="ECO:0000313" key="16">
    <source>
        <dbReference type="Proteomes" id="UP000007754"/>
    </source>
</evidence>
<dbReference type="SUPFAM" id="SSF81324">
    <property type="entry name" value="Voltage-gated potassium channels"/>
    <property type="match status" value="2"/>
</dbReference>
<dbReference type="PRINTS" id="PR01333">
    <property type="entry name" value="2POREKCHANEL"/>
</dbReference>
<dbReference type="GO" id="GO:0015271">
    <property type="term" value="F:outward rectifier potassium channel activity"/>
    <property type="evidence" value="ECO:0007669"/>
    <property type="project" value="TreeGrafter"/>
</dbReference>
<feature type="transmembrane region" description="Helical" evidence="13">
    <location>
        <begin position="395"/>
        <end position="417"/>
    </location>
</feature>
<dbReference type="InterPro" id="IPR003092">
    <property type="entry name" value="2pore_dom_K_chnl_TASK"/>
</dbReference>
<proteinExistence type="inferred from homology"/>
<comment type="similarity">
    <text evidence="2 12">Belongs to the two pore domain potassium channel (TC 1.A.1.8) family.</text>
</comment>
<dbReference type="FunFam" id="1.10.287.70:FF:000110">
    <property type="entry name" value="Potassium channel subfamily K member"/>
    <property type="match status" value="1"/>
</dbReference>
<dbReference type="GO" id="GO:0030322">
    <property type="term" value="P:stabilization of membrane potential"/>
    <property type="evidence" value="ECO:0007669"/>
    <property type="project" value="TreeGrafter"/>
</dbReference>
<feature type="transmembrane region" description="Helical" evidence="13">
    <location>
        <begin position="257"/>
        <end position="276"/>
    </location>
</feature>
<reference evidence="15" key="2">
    <citation type="submission" date="2025-08" db="UniProtKB">
        <authorList>
            <consortium name="Ensembl"/>
        </authorList>
    </citation>
    <scope>IDENTIFICATION</scope>
</reference>
<keyword evidence="6" id="KW-0631">Potassium channel</keyword>
<evidence type="ECO:0000256" key="11">
    <source>
        <dbReference type="ARBA" id="ARBA00023303"/>
    </source>
</evidence>
<dbReference type="GO" id="GO:0022841">
    <property type="term" value="F:potassium ion leak channel activity"/>
    <property type="evidence" value="ECO:0007669"/>
    <property type="project" value="TreeGrafter"/>
</dbReference>
<dbReference type="GO" id="GO:0005886">
    <property type="term" value="C:plasma membrane"/>
    <property type="evidence" value="ECO:0007669"/>
    <property type="project" value="TreeGrafter"/>
</dbReference>
<feature type="domain" description="Potassium channel" evidence="14">
    <location>
        <begin position="252"/>
        <end position="309"/>
    </location>
</feature>
<dbReference type="OMA" id="GDAMKME"/>
<keyword evidence="8 13" id="KW-1133">Transmembrane helix</keyword>
<dbReference type="AlphaFoldDB" id="H0ZS13"/>
<dbReference type="Ensembl" id="ENSTGUT00000013560.2">
    <property type="protein sequence ID" value="ENSTGUP00000013407.2"/>
    <property type="gene ID" value="ENSTGUG00000013021.2"/>
</dbReference>
<evidence type="ECO:0000256" key="13">
    <source>
        <dbReference type="SAM" id="Phobius"/>
    </source>
</evidence>
<evidence type="ECO:0000256" key="4">
    <source>
        <dbReference type="ARBA" id="ARBA00022538"/>
    </source>
</evidence>
<dbReference type="HOGENOM" id="CLU_022504_1_0_1"/>
<sequence length="497" mass="55184">MKELLGSEACSGVLFLDSAGDTGGQTMVFQANSPVDPFQTILTFPQSLLRRRWPPASCSNPDPLFLRTQQGRVSQTRGNPQTACSSENGKFFLWGEGGVGLLCFPPPPTSNFPMNTSGSTLSLLVRDPSGKQSWEGSSCPGRLPRSVRDLQSHLSLPIPCRVALKAMCSGKLQTALLVAGYFVYLLVGAAVFQALERTAEKQEKMAAAQMKEAFLQNFTQLTVAEMEQFMKNLIEAIQNGVYPVGNESQFEESNWDFSNSFFFAGTVVSTIGYGTLHPKTAGGQIFCVFFALFGIPLNIVFLHRVGKMLSLLCKKLGKFLYEKGMRKKNIKFLTLLFFLATGILVFLCLPSVFFQITEGWSYSEGIYFAFITLSTIGFGDYVVGKQSDRKYFSYYRVLVAIWILFGLAWIALLFNLLTTVLEDTEKIIVKDLQQIGKVSKDNVGSQQRRCWPVQFIPEEEPLPSHAGGDAMKMESLTADSEHTKNEKKCFLITKLLA</sequence>
<evidence type="ECO:0000313" key="15">
    <source>
        <dbReference type="Ensembl" id="ENSTGUP00000013407.2"/>
    </source>
</evidence>
<keyword evidence="5 12" id="KW-0812">Transmembrane</keyword>
<dbReference type="PANTHER" id="PTHR11003">
    <property type="entry name" value="POTASSIUM CHANNEL, SUBFAMILY K"/>
    <property type="match status" value="1"/>
</dbReference>
<keyword evidence="16" id="KW-1185">Reference proteome</keyword>
<gene>
    <name evidence="15" type="primary">LOC100224802</name>
</gene>
<dbReference type="Proteomes" id="UP000007754">
    <property type="component" value="Chromosome 5"/>
</dbReference>